<comment type="caution">
    <text evidence="2">The sequence shown here is derived from an EMBL/GenBank/DDBJ whole genome shotgun (WGS) entry which is preliminary data.</text>
</comment>
<gene>
    <name evidence="2" type="ORF">BCR39DRAFT_594574</name>
</gene>
<protein>
    <submittedName>
        <fullName evidence="2">Putative short-chain dehydrogenases/reductase</fullName>
    </submittedName>
</protein>
<evidence type="ECO:0000313" key="3">
    <source>
        <dbReference type="Proteomes" id="UP000193986"/>
    </source>
</evidence>
<evidence type="ECO:0000313" key="2">
    <source>
        <dbReference type="EMBL" id="ORY27106.1"/>
    </source>
</evidence>
<keyword evidence="1" id="KW-0560">Oxidoreductase</keyword>
<name>A0A1Y2AX88_9TREE</name>
<dbReference type="GO" id="GO:0016491">
    <property type="term" value="F:oxidoreductase activity"/>
    <property type="evidence" value="ECO:0007669"/>
    <property type="project" value="UniProtKB-KW"/>
</dbReference>
<dbReference type="STRING" id="71784.A0A1Y2AX88"/>
<dbReference type="AlphaFoldDB" id="A0A1Y2AX88"/>
<evidence type="ECO:0000256" key="1">
    <source>
        <dbReference type="ARBA" id="ARBA00023002"/>
    </source>
</evidence>
<dbReference type="OrthoDB" id="2898509at2759"/>
<dbReference type="SUPFAM" id="SSF51735">
    <property type="entry name" value="NAD(P)-binding Rossmann-fold domains"/>
    <property type="match status" value="1"/>
</dbReference>
<accession>A0A1Y2AX88</accession>
<dbReference type="InterPro" id="IPR052228">
    <property type="entry name" value="Sec_Metab_Biosynth_Oxidored"/>
</dbReference>
<keyword evidence="3" id="KW-1185">Reference proteome</keyword>
<dbReference type="EMBL" id="MCFC01000041">
    <property type="protein sequence ID" value="ORY27106.1"/>
    <property type="molecule type" value="Genomic_DNA"/>
</dbReference>
<organism evidence="2 3">
    <name type="scientific">Naematelia encephala</name>
    <dbReference type="NCBI Taxonomy" id="71784"/>
    <lineage>
        <taxon>Eukaryota</taxon>
        <taxon>Fungi</taxon>
        <taxon>Dikarya</taxon>
        <taxon>Basidiomycota</taxon>
        <taxon>Agaricomycotina</taxon>
        <taxon>Tremellomycetes</taxon>
        <taxon>Tremellales</taxon>
        <taxon>Naemateliaceae</taxon>
        <taxon>Naematelia</taxon>
    </lineage>
</organism>
<dbReference type="PANTHER" id="PTHR47534:SF3">
    <property type="entry name" value="ALCOHOL DEHYDROGENASE-LIKE C-TERMINAL DOMAIN-CONTAINING PROTEIN"/>
    <property type="match status" value="1"/>
</dbReference>
<proteinExistence type="predicted"/>
<sequence length="310" mass="33119">MVAQSAVLSSNSSLATSLPAGMVAVFVGATSGIGEYALKAFAQQAKSPKIYFVGRSKDAADRPMLCQQILAKEDSINLLFQTQGTMLMDKTSEGLSIPYVLPVTSRILFTLNLLPALQKATSLKRVVSIFAGGHEGAFDENEWAEYANKKPMKARAHLASMITMANNVMARQAPDVSFIHNYPGAVRTPFGKDAKGLMAAIRVVFNFVGYFAIKYLPPAECGALQLYGATSARYPPAAGEAMGVPLSDDVPVARGTDGQAGSGSYSSNFDCENVSLDVDNHLAEAKADGAEERMWAYIMGEIKQITGKAR</sequence>
<reference evidence="2 3" key="1">
    <citation type="submission" date="2016-07" db="EMBL/GenBank/DDBJ databases">
        <title>Pervasive Adenine N6-methylation of Active Genes in Fungi.</title>
        <authorList>
            <consortium name="DOE Joint Genome Institute"/>
            <person name="Mondo S.J."/>
            <person name="Dannebaum R.O."/>
            <person name="Kuo R.C."/>
            <person name="Labutti K."/>
            <person name="Haridas S."/>
            <person name="Kuo A."/>
            <person name="Salamov A."/>
            <person name="Ahrendt S.R."/>
            <person name="Lipzen A."/>
            <person name="Sullivan W."/>
            <person name="Andreopoulos W.B."/>
            <person name="Clum A."/>
            <person name="Lindquist E."/>
            <person name="Daum C."/>
            <person name="Ramamoorthy G.K."/>
            <person name="Gryganskyi A."/>
            <person name="Culley D."/>
            <person name="Magnuson J.K."/>
            <person name="James T.Y."/>
            <person name="O'Malley M.A."/>
            <person name="Stajich J.E."/>
            <person name="Spatafora J.W."/>
            <person name="Visel A."/>
            <person name="Grigoriev I.V."/>
        </authorList>
    </citation>
    <scope>NUCLEOTIDE SEQUENCE [LARGE SCALE GENOMIC DNA]</scope>
    <source>
        <strain evidence="2 3">68-887.2</strain>
    </source>
</reference>
<dbReference type="InterPro" id="IPR036291">
    <property type="entry name" value="NAD(P)-bd_dom_sf"/>
</dbReference>
<dbReference type="InParanoid" id="A0A1Y2AX88"/>
<dbReference type="Proteomes" id="UP000193986">
    <property type="component" value="Unassembled WGS sequence"/>
</dbReference>
<dbReference type="PANTHER" id="PTHR47534">
    <property type="entry name" value="YALI0E05731P"/>
    <property type="match status" value="1"/>
</dbReference>
<dbReference type="Gene3D" id="3.40.50.720">
    <property type="entry name" value="NAD(P)-binding Rossmann-like Domain"/>
    <property type="match status" value="1"/>
</dbReference>